<dbReference type="OrthoDB" id="5527083at2"/>
<evidence type="ECO:0000256" key="4">
    <source>
        <dbReference type="ARBA" id="ARBA00022840"/>
    </source>
</evidence>
<keyword evidence="3 7" id="KW-0418">Kinase</keyword>
<dbReference type="PROSITE" id="PS50011">
    <property type="entry name" value="PROTEIN_KINASE_DOM"/>
    <property type="match status" value="1"/>
</dbReference>
<keyword evidence="4 5" id="KW-0067">ATP-binding</keyword>
<dbReference type="SMART" id="SM00220">
    <property type="entry name" value="S_TKc"/>
    <property type="match status" value="1"/>
</dbReference>
<comment type="caution">
    <text evidence="7">The sequence shown here is derived from an EMBL/GenBank/DDBJ whole genome shotgun (WGS) entry which is preliminary data.</text>
</comment>
<dbReference type="InterPro" id="IPR008271">
    <property type="entry name" value="Ser/Thr_kinase_AS"/>
</dbReference>
<keyword evidence="2 5" id="KW-0547">Nucleotide-binding</keyword>
<dbReference type="Gene3D" id="3.30.200.20">
    <property type="entry name" value="Phosphorylase Kinase, domain 1"/>
    <property type="match status" value="1"/>
</dbReference>
<gene>
    <name evidence="7" type="primary">prkC_32</name>
    <name evidence="7" type="ORF">ENSA7_63040</name>
</gene>
<dbReference type="EMBL" id="PVNL01000120">
    <property type="protein sequence ID" value="PRP99664.1"/>
    <property type="molecule type" value="Genomic_DNA"/>
</dbReference>
<feature type="domain" description="Protein kinase" evidence="6">
    <location>
        <begin position="21"/>
        <end position="292"/>
    </location>
</feature>
<evidence type="ECO:0000256" key="1">
    <source>
        <dbReference type="ARBA" id="ARBA00022679"/>
    </source>
</evidence>
<dbReference type="GO" id="GO:0004674">
    <property type="term" value="F:protein serine/threonine kinase activity"/>
    <property type="evidence" value="ECO:0007669"/>
    <property type="project" value="UniProtKB-EC"/>
</dbReference>
<dbReference type="PANTHER" id="PTHR43289">
    <property type="entry name" value="MITOGEN-ACTIVATED PROTEIN KINASE KINASE KINASE 20-RELATED"/>
    <property type="match status" value="1"/>
</dbReference>
<sequence length="749" mass="82454">MSDDLSTEPLDELLTFPPQRFLMLEDVGSGTHASIMQAWDRQLNRRVACKITFDVSAVDTVDPELLDEAGLTEPVREQLKAAEAPILRYTALREARLLALVVHPNVIPLIDVGLFQDGVVALVMPYLEGGTLENRRFTEPWQDVLAIAVQIGRGLAAIHDAGILHRDLKPNNIVFDGKRWPFIIDLGLSCLLSDATSMADRVGTRDYMPPKVIARGFQDVRDDLYAYCMIVYEMFYGHSPFASGAARGAGRVTKSARADRLPRALVKILERGLAPNAEQRWPDMPALLDALENVQQPAQRRWRWAAAAAGLGMAASLVFGLLAVSRPAHADACDDIRGELEQIWDDEIQAELRGAFGSRQAGDGLERWAGRWLNVRAAECNAAKRSGASPKATPCSASVRDRFQATVQAFRTPHLREGLSYATVIAALPAPDHCIDHPEDAEWGYGGLLELRNIDVEVQALVGMGDLEVARARQQDYMDLSLELRSEYGIARATFWRGEIRRLEGELDGAVEDLERAYRQAWALGLGVFGAEVQMKLAAVAGARGEIAGVDAHALGARAVFAEYRPDRMAELLQVHGLALVAGPERVRARGVGLLLHAVELREAELQEHGGTRELLSAAHESYARGLLAVNRAGEALEYLDLALRVHQEEFGHGSWRTRGILMQKFRALVDAGTPNQVDPVVRAILQSDAAAENWKRYLDDAAWMADIFTEADLPNHAVWLLRAGRTRAAEVGLADDVARFDAKLEDIE</sequence>
<reference evidence="7 8" key="1">
    <citation type="submission" date="2018-03" db="EMBL/GenBank/DDBJ databases">
        <title>Draft Genome Sequences of the Obligatory Marine Myxobacteria Enhygromyxa salina SWB007.</title>
        <authorList>
            <person name="Poehlein A."/>
            <person name="Moghaddam J.A."/>
            <person name="Harms H."/>
            <person name="Alanjari M."/>
            <person name="Koenig G.M."/>
            <person name="Daniel R."/>
            <person name="Schaeberle T.F."/>
        </authorList>
    </citation>
    <scope>NUCLEOTIDE SEQUENCE [LARGE SCALE GENOMIC DNA]</scope>
    <source>
        <strain evidence="7 8">SWB007</strain>
    </source>
</reference>
<name>A0A2S9Y3I9_9BACT</name>
<keyword evidence="1 7" id="KW-0808">Transferase</keyword>
<proteinExistence type="predicted"/>
<feature type="binding site" evidence="5">
    <location>
        <position position="50"/>
    </location>
    <ligand>
        <name>ATP</name>
        <dbReference type="ChEBI" id="CHEBI:30616"/>
    </ligand>
</feature>
<dbReference type="EC" id="2.7.11.1" evidence="7"/>
<dbReference type="InterPro" id="IPR000719">
    <property type="entry name" value="Prot_kinase_dom"/>
</dbReference>
<dbReference type="InterPro" id="IPR017441">
    <property type="entry name" value="Protein_kinase_ATP_BS"/>
</dbReference>
<dbReference type="PROSITE" id="PS00107">
    <property type="entry name" value="PROTEIN_KINASE_ATP"/>
    <property type="match status" value="1"/>
</dbReference>
<dbReference type="Gene3D" id="1.10.510.10">
    <property type="entry name" value="Transferase(Phosphotransferase) domain 1"/>
    <property type="match status" value="1"/>
</dbReference>
<evidence type="ECO:0000313" key="7">
    <source>
        <dbReference type="EMBL" id="PRP99664.1"/>
    </source>
</evidence>
<dbReference type="AlphaFoldDB" id="A0A2S9Y3I9"/>
<dbReference type="SUPFAM" id="SSF56112">
    <property type="entry name" value="Protein kinase-like (PK-like)"/>
    <property type="match status" value="1"/>
</dbReference>
<evidence type="ECO:0000256" key="3">
    <source>
        <dbReference type="ARBA" id="ARBA00022777"/>
    </source>
</evidence>
<accession>A0A2S9Y3I9</accession>
<evidence type="ECO:0000256" key="2">
    <source>
        <dbReference type="ARBA" id="ARBA00022741"/>
    </source>
</evidence>
<dbReference type="PROSITE" id="PS00108">
    <property type="entry name" value="PROTEIN_KINASE_ST"/>
    <property type="match status" value="1"/>
</dbReference>
<dbReference type="Pfam" id="PF00069">
    <property type="entry name" value="Pkinase"/>
    <property type="match status" value="1"/>
</dbReference>
<protein>
    <submittedName>
        <fullName evidence="7">Serine/threonine-protein kinase PrkC</fullName>
        <ecNumber evidence="7">2.7.11.1</ecNumber>
    </submittedName>
</protein>
<dbReference type="PANTHER" id="PTHR43289:SF6">
    <property type="entry name" value="SERINE_THREONINE-PROTEIN KINASE NEKL-3"/>
    <property type="match status" value="1"/>
</dbReference>
<evidence type="ECO:0000259" key="6">
    <source>
        <dbReference type="PROSITE" id="PS50011"/>
    </source>
</evidence>
<dbReference type="InterPro" id="IPR011009">
    <property type="entry name" value="Kinase-like_dom_sf"/>
</dbReference>
<dbReference type="Proteomes" id="UP000238823">
    <property type="component" value="Unassembled WGS sequence"/>
</dbReference>
<evidence type="ECO:0000313" key="8">
    <source>
        <dbReference type="Proteomes" id="UP000238823"/>
    </source>
</evidence>
<evidence type="ECO:0000256" key="5">
    <source>
        <dbReference type="PROSITE-ProRule" id="PRU10141"/>
    </source>
</evidence>
<dbReference type="GO" id="GO:0005524">
    <property type="term" value="F:ATP binding"/>
    <property type="evidence" value="ECO:0007669"/>
    <property type="project" value="UniProtKB-UniRule"/>
</dbReference>
<dbReference type="CDD" id="cd14014">
    <property type="entry name" value="STKc_PknB_like"/>
    <property type="match status" value="1"/>
</dbReference>
<organism evidence="7 8">
    <name type="scientific">Enhygromyxa salina</name>
    <dbReference type="NCBI Taxonomy" id="215803"/>
    <lineage>
        <taxon>Bacteria</taxon>
        <taxon>Pseudomonadati</taxon>
        <taxon>Myxococcota</taxon>
        <taxon>Polyangia</taxon>
        <taxon>Nannocystales</taxon>
        <taxon>Nannocystaceae</taxon>
        <taxon>Enhygromyxa</taxon>
    </lineage>
</organism>
<dbReference type="RefSeq" id="WP_106093150.1">
    <property type="nucleotide sequence ID" value="NZ_PVNL01000120.1"/>
</dbReference>